<sequence>MIYIIGLGPNDSSNIKENIKNLLLNNTSTKIIARTKEHPAIDFLEQNNILFETCDKFYTESDNFENTYNNIANYILEEAEENDVMYLVPGHPMVAELTTQLLIKSGKNVKVIGGESFLDSCFNAAQFDPVEGFTLADATAPETLSSVNPHNHLLITQCYDDITAATVSCELMEIYPYDHIVTIIEQAGALDEHIYTSTLQELSAEVGEQVNNLRALYIPPLKNSLSYNIKDYANEYNDEDEITEDNLINKLENLVSKLKKNSDRTDDYTADNAKILAQIINTSLDFTIACDNYYELSDIVNEMKEDRENG</sequence>
<reference evidence="2 3" key="1">
    <citation type="submission" date="2019-11" db="EMBL/GenBank/DDBJ databases">
        <title>FDA dAtabase for Regulatory Grade micrObial Sequences (FDA-ARGOS): Supporting development and validation of Infectious Disease Dx tests.</title>
        <authorList>
            <person name="Turner S."/>
            <person name="Byrd R."/>
            <person name="Tallon L."/>
            <person name="Sadzewicz L."/>
            <person name="Vavikolanu K."/>
            <person name="Mehta A."/>
            <person name="Aluvathingal J."/>
            <person name="Nadendla S."/>
            <person name="Myers T."/>
            <person name="Yan Y."/>
            <person name="Sichtig H."/>
        </authorList>
    </citation>
    <scope>NUCLEOTIDE SEQUENCE [LARGE SCALE GENOMIC DNA]</scope>
    <source>
        <strain evidence="2 3">FDAARGOS_741</strain>
    </source>
</reference>
<dbReference type="RefSeq" id="WP_004633681.1">
    <property type="nucleotide sequence ID" value="NZ_CP046314.1"/>
</dbReference>
<dbReference type="GO" id="GO:0032259">
    <property type="term" value="P:methylation"/>
    <property type="evidence" value="ECO:0007669"/>
    <property type="project" value="UniProtKB-KW"/>
</dbReference>
<dbReference type="Pfam" id="PF00590">
    <property type="entry name" value="TP_methylase"/>
    <property type="match status" value="1"/>
</dbReference>
<dbReference type="GO" id="GO:0017183">
    <property type="term" value="P:protein histidyl modification to diphthamide"/>
    <property type="evidence" value="ECO:0007669"/>
    <property type="project" value="InterPro"/>
</dbReference>
<evidence type="ECO:0000259" key="1">
    <source>
        <dbReference type="Pfam" id="PF00590"/>
    </source>
</evidence>
<dbReference type="InterPro" id="IPR014777">
    <property type="entry name" value="4pyrrole_Mease_sub1"/>
</dbReference>
<dbReference type="InterPro" id="IPR004551">
    <property type="entry name" value="Dphthn_synthase"/>
</dbReference>
<dbReference type="InterPro" id="IPR000878">
    <property type="entry name" value="4pyrrol_Mease"/>
</dbReference>
<dbReference type="PANTHER" id="PTHR10882:SF0">
    <property type="entry name" value="DIPHTHINE METHYL ESTER SYNTHASE"/>
    <property type="match status" value="1"/>
</dbReference>
<dbReference type="Gene3D" id="3.40.1010.10">
    <property type="entry name" value="Cobalt-precorrin-4 Transmethylase, Domain 1"/>
    <property type="match status" value="1"/>
</dbReference>
<dbReference type="PANTHER" id="PTHR10882">
    <property type="entry name" value="DIPHTHINE SYNTHASE"/>
    <property type="match status" value="1"/>
</dbReference>
<dbReference type="AlphaFoldDB" id="A0AAP9KSL7"/>
<dbReference type="GO" id="GO:0008168">
    <property type="term" value="F:methyltransferase activity"/>
    <property type="evidence" value="ECO:0007669"/>
    <property type="project" value="UniProtKB-KW"/>
</dbReference>
<evidence type="ECO:0000313" key="2">
    <source>
        <dbReference type="EMBL" id="QGS08579.1"/>
    </source>
</evidence>
<gene>
    <name evidence="2" type="ORF">FOC49_01130</name>
</gene>
<keyword evidence="2" id="KW-0489">Methyltransferase</keyword>
<keyword evidence="2" id="KW-0808">Transferase</keyword>
<dbReference type="SUPFAM" id="SSF53790">
    <property type="entry name" value="Tetrapyrrole methylase"/>
    <property type="match status" value="1"/>
</dbReference>
<evidence type="ECO:0000313" key="3">
    <source>
        <dbReference type="Proteomes" id="UP000425411"/>
    </source>
</evidence>
<accession>A0AAP9KSL7</accession>
<dbReference type="InterPro" id="IPR035013">
    <property type="entry name" value="YabN_N"/>
</dbReference>
<keyword evidence="3" id="KW-1185">Reference proteome</keyword>
<dbReference type="CDD" id="cd11723">
    <property type="entry name" value="YabN_N_like"/>
    <property type="match status" value="1"/>
</dbReference>
<feature type="domain" description="Tetrapyrrole methylase" evidence="1">
    <location>
        <begin position="1"/>
        <end position="202"/>
    </location>
</feature>
<dbReference type="InterPro" id="IPR035996">
    <property type="entry name" value="4pyrrol_Methylase_sf"/>
</dbReference>
<proteinExistence type="predicted"/>
<name>A0AAP9KSL7_9BACL</name>
<dbReference type="Proteomes" id="UP000425411">
    <property type="component" value="Chromosome"/>
</dbReference>
<protein>
    <submittedName>
        <fullName evidence="2">Tetrapyrrole methylase</fullName>
    </submittedName>
</protein>
<dbReference type="EMBL" id="CP046314">
    <property type="protein sequence ID" value="QGS08579.1"/>
    <property type="molecule type" value="Genomic_DNA"/>
</dbReference>
<organism evidence="2 3">
    <name type="scientific">Gemella morbillorum</name>
    <dbReference type="NCBI Taxonomy" id="29391"/>
    <lineage>
        <taxon>Bacteria</taxon>
        <taxon>Bacillati</taxon>
        <taxon>Bacillota</taxon>
        <taxon>Bacilli</taxon>
        <taxon>Bacillales</taxon>
        <taxon>Gemellaceae</taxon>
        <taxon>Gemella</taxon>
    </lineage>
</organism>